<dbReference type="RefSeq" id="XP_025367837.1">
    <property type="nucleotide sequence ID" value="XM_025514487.1"/>
</dbReference>
<dbReference type="AlphaFoldDB" id="A0A316VSW4"/>
<dbReference type="InterPro" id="IPR006603">
    <property type="entry name" value="PQ-loop_rpt"/>
</dbReference>
<evidence type="ECO:0000256" key="6">
    <source>
        <dbReference type="ARBA" id="ARBA00050768"/>
    </source>
</evidence>
<name>A0A316VSW4_9BASI</name>
<gene>
    <name evidence="9" type="ORF">IE81DRAFT_325354</name>
</gene>
<keyword evidence="2 8" id="KW-0812">Transmembrane</keyword>
<proteinExistence type="inferred from homology"/>
<feature type="transmembrane region" description="Helical" evidence="8">
    <location>
        <begin position="173"/>
        <end position="194"/>
    </location>
</feature>
<sequence>MREAAAPLLELLKHGSSHSTPQTPPGDGLTAEQWSSVIGWISVACWVIVYSPQLWENYVLKSGEGLSVAFLAIWLLGDALNFVGAWRQGLLVTMVVLAGYYCLCDIALIGQYYWYKKYHDFYHPPVGSLAHETTPLVSNLASPARASASSISVATIGPVPCKQPKQTSWQREALKYFFAVAVVIATGVIAWLVADRYPQDDGGHHGGDHKSPDDKPGLVWDAQVSGWASAALYLFSRVPQLKKNLTTKCEGLSLELFVFAVAGNSTYVLSVLVKSLDREYLLENSSWIVGSLGTILLDFCVLGQFIYYRKDREEARLLAAAATSGYSQHRPSAGAGLSDSERRQDVSSEA</sequence>
<dbReference type="PANTHER" id="PTHR16201">
    <property type="entry name" value="SEVEN TRANSMEMBRANE PROTEIN 1-RELATED"/>
    <property type="match status" value="1"/>
</dbReference>
<dbReference type="GO" id="GO:0034486">
    <property type="term" value="P:vacuolar transmembrane transport"/>
    <property type="evidence" value="ECO:0007669"/>
    <property type="project" value="UniProtKB-ARBA"/>
</dbReference>
<evidence type="ECO:0000256" key="4">
    <source>
        <dbReference type="ARBA" id="ARBA00023136"/>
    </source>
</evidence>
<evidence type="ECO:0000256" key="2">
    <source>
        <dbReference type="ARBA" id="ARBA00022692"/>
    </source>
</evidence>
<evidence type="ECO:0000256" key="1">
    <source>
        <dbReference type="ARBA" id="ARBA00004141"/>
    </source>
</evidence>
<feature type="transmembrane region" description="Helical" evidence="8">
    <location>
        <begin position="285"/>
        <end position="308"/>
    </location>
</feature>
<keyword evidence="10" id="KW-1185">Reference proteome</keyword>
<dbReference type="Proteomes" id="UP000245783">
    <property type="component" value="Unassembled WGS sequence"/>
</dbReference>
<dbReference type="FunFam" id="1.20.1280.290:FF:000012">
    <property type="entry name" value="Vacuolar membrane PQ loop repeat protein"/>
    <property type="match status" value="1"/>
</dbReference>
<evidence type="ECO:0000256" key="8">
    <source>
        <dbReference type="SAM" id="Phobius"/>
    </source>
</evidence>
<dbReference type="Gene3D" id="1.20.1280.290">
    <property type="match status" value="2"/>
</dbReference>
<dbReference type="GeneID" id="37036357"/>
<comment type="subcellular location">
    <subcellularLocation>
        <location evidence="1">Membrane</location>
        <topology evidence="1">Multi-pass membrane protein</topology>
    </subcellularLocation>
</comment>
<comment type="similarity">
    <text evidence="5">Belongs to the laat-1 family.</text>
</comment>
<accession>A0A316VSW4</accession>
<keyword evidence="4 8" id="KW-0472">Membrane</keyword>
<dbReference type="GO" id="GO:0015174">
    <property type="term" value="F:basic amino acid transmembrane transporter activity"/>
    <property type="evidence" value="ECO:0007669"/>
    <property type="project" value="UniProtKB-ARBA"/>
</dbReference>
<comment type="catalytic activity">
    <reaction evidence="6">
        <text>L-histidine(out) + L-arginine(in) = L-histidine(in) + L-arginine(out)</text>
        <dbReference type="Rhea" id="RHEA:71063"/>
        <dbReference type="ChEBI" id="CHEBI:32682"/>
        <dbReference type="ChEBI" id="CHEBI:57595"/>
    </reaction>
</comment>
<protein>
    <submittedName>
        <fullName evidence="9">PQ-loop-domain-containing protein</fullName>
    </submittedName>
</protein>
<evidence type="ECO:0000256" key="7">
    <source>
        <dbReference type="SAM" id="MobiDB-lite"/>
    </source>
</evidence>
<evidence type="ECO:0000256" key="3">
    <source>
        <dbReference type="ARBA" id="ARBA00022989"/>
    </source>
</evidence>
<feature type="transmembrane region" description="Helical" evidence="8">
    <location>
        <begin position="58"/>
        <end position="77"/>
    </location>
</feature>
<feature type="region of interest" description="Disordered" evidence="7">
    <location>
        <begin position="322"/>
        <end position="350"/>
    </location>
</feature>
<feature type="transmembrane region" description="Helical" evidence="8">
    <location>
        <begin position="217"/>
        <end position="235"/>
    </location>
</feature>
<dbReference type="EMBL" id="KZ819410">
    <property type="protein sequence ID" value="PWN40677.1"/>
    <property type="molecule type" value="Genomic_DNA"/>
</dbReference>
<dbReference type="SMART" id="SM00679">
    <property type="entry name" value="CTNS"/>
    <property type="match status" value="2"/>
</dbReference>
<evidence type="ECO:0000256" key="5">
    <source>
        <dbReference type="ARBA" id="ARBA00038039"/>
    </source>
</evidence>
<dbReference type="FunFam" id="1.20.1280.290:FF:000009">
    <property type="entry name" value="PQ loop repeat family protein"/>
    <property type="match status" value="1"/>
</dbReference>
<dbReference type="FunCoup" id="A0A316VSW4">
    <property type="interactions" value="91"/>
</dbReference>
<feature type="compositionally biased region" description="Basic and acidic residues" evidence="7">
    <location>
        <begin position="339"/>
        <end position="350"/>
    </location>
</feature>
<dbReference type="InParanoid" id="A0A316VSW4"/>
<evidence type="ECO:0000313" key="9">
    <source>
        <dbReference type="EMBL" id="PWN40677.1"/>
    </source>
</evidence>
<feature type="transmembrane region" description="Helical" evidence="8">
    <location>
        <begin position="89"/>
        <end position="115"/>
    </location>
</feature>
<dbReference type="Pfam" id="PF04193">
    <property type="entry name" value="PQ-loop"/>
    <property type="match status" value="2"/>
</dbReference>
<dbReference type="PANTHER" id="PTHR16201:SF44">
    <property type="entry name" value="SEVEN TRANSMEMBRANE PROTEIN 1"/>
    <property type="match status" value="1"/>
</dbReference>
<dbReference type="GO" id="GO:0098852">
    <property type="term" value="C:lytic vacuole membrane"/>
    <property type="evidence" value="ECO:0007669"/>
    <property type="project" value="UniProtKB-ARBA"/>
</dbReference>
<dbReference type="InterPro" id="IPR051415">
    <property type="entry name" value="LAAT-1"/>
</dbReference>
<feature type="transmembrane region" description="Helical" evidence="8">
    <location>
        <begin position="34"/>
        <end position="51"/>
    </location>
</feature>
<feature type="transmembrane region" description="Helical" evidence="8">
    <location>
        <begin position="256"/>
        <end position="273"/>
    </location>
</feature>
<evidence type="ECO:0000313" key="10">
    <source>
        <dbReference type="Proteomes" id="UP000245783"/>
    </source>
</evidence>
<keyword evidence="3 8" id="KW-1133">Transmembrane helix</keyword>
<dbReference type="OrthoDB" id="8048523at2759"/>
<reference evidence="9 10" key="1">
    <citation type="journal article" date="2018" name="Mol. Biol. Evol.">
        <title>Broad Genomic Sampling Reveals a Smut Pathogenic Ancestry of the Fungal Clade Ustilaginomycotina.</title>
        <authorList>
            <person name="Kijpornyongpan T."/>
            <person name="Mondo S.J."/>
            <person name="Barry K."/>
            <person name="Sandor L."/>
            <person name="Lee J."/>
            <person name="Lipzen A."/>
            <person name="Pangilinan J."/>
            <person name="LaButti K."/>
            <person name="Hainaut M."/>
            <person name="Henrissat B."/>
            <person name="Grigoriev I.V."/>
            <person name="Spatafora J.W."/>
            <person name="Aime M.C."/>
        </authorList>
    </citation>
    <scope>NUCLEOTIDE SEQUENCE [LARGE SCALE GENOMIC DNA]</scope>
    <source>
        <strain evidence="9 10">MCA 4658</strain>
    </source>
</reference>
<organism evidence="9 10">
    <name type="scientific">Ceraceosorus guamensis</name>
    <dbReference type="NCBI Taxonomy" id="1522189"/>
    <lineage>
        <taxon>Eukaryota</taxon>
        <taxon>Fungi</taxon>
        <taxon>Dikarya</taxon>
        <taxon>Basidiomycota</taxon>
        <taxon>Ustilaginomycotina</taxon>
        <taxon>Exobasidiomycetes</taxon>
        <taxon>Ceraceosorales</taxon>
        <taxon>Ceraceosoraceae</taxon>
        <taxon>Ceraceosorus</taxon>
    </lineage>
</organism>